<accession>A0ABN7W3R1</accession>
<dbReference type="Proteomes" id="UP000789901">
    <property type="component" value="Unassembled WGS sequence"/>
</dbReference>
<keyword evidence="2" id="KW-1185">Reference proteome</keyword>
<protein>
    <submittedName>
        <fullName evidence="1">5179_t:CDS:1</fullName>
    </submittedName>
</protein>
<comment type="caution">
    <text evidence="1">The sequence shown here is derived from an EMBL/GenBank/DDBJ whole genome shotgun (WGS) entry which is preliminary data.</text>
</comment>
<name>A0ABN7W3R1_GIGMA</name>
<proteinExistence type="predicted"/>
<evidence type="ECO:0000313" key="1">
    <source>
        <dbReference type="EMBL" id="CAG8814842.1"/>
    </source>
</evidence>
<evidence type="ECO:0000313" key="2">
    <source>
        <dbReference type="Proteomes" id="UP000789901"/>
    </source>
</evidence>
<gene>
    <name evidence="1" type="ORF">GMARGA_LOCUS26143</name>
</gene>
<feature type="non-terminal residue" evidence="1">
    <location>
        <position position="148"/>
    </location>
</feature>
<reference evidence="1 2" key="1">
    <citation type="submission" date="2021-06" db="EMBL/GenBank/DDBJ databases">
        <authorList>
            <person name="Kallberg Y."/>
            <person name="Tangrot J."/>
            <person name="Rosling A."/>
        </authorList>
    </citation>
    <scope>NUCLEOTIDE SEQUENCE [LARGE SCALE GENOMIC DNA]</scope>
    <source>
        <strain evidence="1 2">120-4 pot B 10/14</strain>
    </source>
</reference>
<dbReference type="EMBL" id="CAJVQB010029956">
    <property type="protein sequence ID" value="CAG8814842.1"/>
    <property type="molecule type" value="Genomic_DNA"/>
</dbReference>
<organism evidence="1 2">
    <name type="scientific">Gigaspora margarita</name>
    <dbReference type="NCBI Taxonomy" id="4874"/>
    <lineage>
        <taxon>Eukaryota</taxon>
        <taxon>Fungi</taxon>
        <taxon>Fungi incertae sedis</taxon>
        <taxon>Mucoromycota</taxon>
        <taxon>Glomeromycotina</taxon>
        <taxon>Glomeromycetes</taxon>
        <taxon>Diversisporales</taxon>
        <taxon>Gigasporaceae</taxon>
        <taxon>Gigaspora</taxon>
    </lineage>
</organism>
<sequence length="148" mass="16346">MKNITVSDDQCFKFLLYVKGYIWYKYTDGSWEVDEGRVLFYNDENNISCDPSSAMASSYEVTVLDIANKEFDHNDDSGATGVRSIIPECDISSVVLTNVYSILSSNPECDFLYGLEAASDNTGEGAFKDVTYNICVNTKGGVPPQNAQ</sequence>